<evidence type="ECO:0000313" key="2">
    <source>
        <dbReference type="EMBL" id="GAD01496.1"/>
    </source>
</evidence>
<organism evidence="2 3">
    <name type="scientific">Agarivorans albus MKT 106</name>
    <dbReference type="NCBI Taxonomy" id="1331007"/>
    <lineage>
        <taxon>Bacteria</taxon>
        <taxon>Pseudomonadati</taxon>
        <taxon>Pseudomonadota</taxon>
        <taxon>Gammaproteobacteria</taxon>
        <taxon>Alteromonadales</taxon>
        <taxon>Alteromonadaceae</taxon>
        <taxon>Agarivorans</taxon>
    </lineage>
</organism>
<gene>
    <name evidence="2" type="ORF">AALB_1576</name>
</gene>
<evidence type="ECO:0000259" key="1">
    <source>
        <dbReference type="PROSITE" id="PS51186"/>
    </source>
</evidence>
<dbReference type="Pfam" id="PF00583">
    <property type="entry name" value="Acetyltransf_1"/>
    <property type="match status" value="1"/>
</dbReference>
<dbReference type="GO" id="GO:0016747">
    <property type="term" value="F:acyltransferase activity, transferring groups other than amino-acyl groups"/>
    <property type="evidence" value="ECO:0007669"/>
    <property type="project" value="InterPro"/>
</dbReference>
<dbReference type="RefSeq" id="WP_016401264.1">
    <property type="nucleotide sequence ID" value="NZ_BARX01000008.1"/>
</dbReference>
<dbReference type="InterPro" id="IPR000182">
    <property type="entry name" value="GNAT_dom"/>
</dbReference>
<accession>R9PSY8</accession>
<dbReference type="STRING" id="1331007.AALB_1576"/>
<protein>
    <submittedName>
        <fullName evidence="2">GCN5-related N-acetyltransferase</fullName>
    </submittedName>
</protein>
<reference evidence="2" key="1">
    <citation type="journal article" date="2013" name="Genome Announc.">
        <title>Draft Genome Sequence of Agarivorans albus Strain MKT 106T, an Agarolytic Marine Bacterium.</title>
        <authorList>
            <person name="Yasuike M."/>
            <person name="Nakamura Y."/>
            <person name="Kai W."/>
            <person name="Fujiwara A."/>
            <person name="Fukui Y."/>
            <person name="Satomi M."/>
            <person name="Sano M."/>
        </authorList>
    </citation>
    <scope>NUCLEOTIDE SEQUENCE [LARGE SCALE GENOMIC DNA]</scope>
</reference>
<feature type="domain" description="N-acetyltransferase" evidence="1">
    <location>
        <begin position="5"/>
        <end position="159"/>
    </location>
</feature>
<dbReference type="PROSITE" id="PS51186">
    <property type="entry name" value="GNAT"/>
    <property type="match status" value="1"/>
</dbReference>
<evidence type="ECO:0000313" key="3">
    <source>
        <dbReference type="Proteomes" id="UP000014461"/>
    </source>
</evidence>
<dbReference type="AlphaFoldDB" id="R9PSY8"/>
<name>R9PSY8_AGAAL</name>
<dbReference type="SUPFAM" id="SSF55729">
    <property type="entry name" value="Acyl-CoA N-acyltransferases (Nat)"/>
    <property type="match status" value="1"/>
</dbReference>
<keyword evidence="3" id="KW-1185">Reference proteome</keyword>
<dbReference type="Proteomes" id="UP000014461">
    <property type="component" value="Unassembled WGS sequence"/>
</dbReference>
<keyword evidence="2" id="KW-0808">Transferase</keyword>
<comment type="caution">
    <text evidence="2">The sequence shown here is derived from an EMBL/GenBank/DDBJ whole genome shotgun (WGS) entry which is preliminary data.</text>
</comment>
<dbReference type="InterPro" id="IPR016181">
    <property type="entry name" value="Acyl_CoA_acyltransferase"/>
</dbReference>
<dbReference type="EMBL" id="BARX01000008">
    <property type="protein sequence ID" value="GAD01496.1"/>
    <property type="molecule type" value="Genomic_DNA"/>
</dbReference>
<proteinExistence type="predicted"/>
<sequence>MRPEMNLQPLAEQNLAKVLALQVALEQQSYVKNIADILQQLSEQQSAHVMTVDKQLVGFFVIDQHYPYHQTLPLNKAVLLRSFFVDHGHQGKGYGYLAGLLLKDYVSRLHSGFEFLCLTVNCRNHAAQALYKKCGFKDSEILYRGGPAGPQHIYTMKLK</sequence>
<dbReference type="OrthoDB" id="8304386at2"/>
<dbReference type="Gene3D" id="3.40.630.30">
    <property type="match status" value="1"/>
</dbReference>